<feature type="transmembrane region" description="Helical" evidence="1">
    <location>
        <begin position="135"/>
        <end position="156"/>
    </location>
</feature>
<feature type="transmembrane region" description="Helical" evidence="1">
    <location>
        <begin position="177"/>
        <end position="207"/>
    </location>
</feature>
<feature type="transmembrane region" description="Helical" evidence="1">
    <location>
        <begin position="227"/>
        <end position="249"/>
    </location>
</feature>
<reference evidence="2" key="1">
    <citation type="submission" date="2021-08" db="EMBL/GenBank/DDBJ databases">
        <title>Complete genome sequence of Pseudomonas phytophila.</title>
        <authorList>
            <person name="Weir B.S."/>
            <person name="Templeton M.D."/>
            <person name="Arshed S."/>
            <person name="Andersen M.T."/>
            <person name="Jayaraman J."/>
        </authorList>
    </citation>
    <scope>NUCLEOTIDE SEQUENCE</scope>
    <source>
        <strain evidence="2">ICMP 23753</strain>
    </source>
</reference>
<protein>
    <submittedName>
        <fullName evidence="2">Uncharacterized protein</fullName>
    </submittedName>
</protein>
<feature type="transmembrane region" description="Helical" evidence="1">
    <location>
        <begin position="92"/>
        <end position="115"/>
    </location>
</feature>
<evidence type="ECO:0000256" key="1">
    <source>
        <dbReference type="SAM" id="Phobius"/>
    </source>
</evidence>
<sequence>MNPLKILTASFRLLFRNAGSIALLCVPLLVVEMFIRDISRSLLGIDNDWAWQAIIGTVIPPLYTGLLLLILDARGRDEPLAKAGLLSKVIRLWPALAVLSALDQILIVIAGLAFVSADTWLKIILATVQFIPPGVWAAFKWAVFFLALWAMMRLMFNQCLVIFRGLSIKASIRESIILSRGLLWPVVACLALLLAPVLLAILIVFIPQPDWAADVMIALQQDSPASVTAYSIFAGFIRLFTTIVVFRFFTVVAERPVNKE</sequence>
<keyword evidence="3" id="KW-1185">Reference proteome</keyword>
<evidence type="ECO:0000313" key="2">
    <source>
        <dbReference type="EMBL" id="UXZ93720.1"/>
    </source>
</evidence>
<proteinExistence type="predicted"/>
<feature type="transmembrane region" description="Helical" evidence="1">
    <location>
        <begin position="49"/>
        <end position="71"/>
    </location>
</feature>
<name>A0ABY6F764_9PSED</name>
<gene>
    <name evidence="2" type="ORF">K3169_15090</name>
</gene>
<keyword evidence="1" id="KW-1133">Transmembrane helix</keyword>
<keyword evidence="1" id="KW-0812">Transmembrane</keyword>
<accession>A0ABY6F764</accession>
<dbReference type="Proteomes" id="UP001063228">
    <property type="component" value="Chromosome"/>
</dbReference>
<organism evidence="2 3">
    <name type="scientific">Pseudomonas phytophila</name>
    <dbReference type="NCBI Taxonomy" id="2867264"/>
    <lineage>
        <taxon>Bacteria</taxon>
        <taxon>Pseudomonadati</taxon>
        <taxon>Pseudomonadota</taxon>
        <taxon>Gammaproteobacteria</taxon>
        <taxon>Pseudomonadales</taxon>
        <taxon>Pseudomonadaceae</taxon>
        <taxon>Pseudomonas</taxon>
    </lineage>
</organism>
<keyword evidence="1" id="KW-0472">Membrane</keyword>
<dbReference type="RefSeq" id="WP_049826887.1">
    <property type="nucleotide sequence ID" value="NZ_CP081201.1"/>
</dbReference>
<dbReference type="EMBL" id="CP081201">
    <property type="protein sequence ID" value="UXZ93720.1"/>
    <property type="molecule type" value="Genomic_DNA"/>
</dbReference>
<evidence type="ECO:0000313" key="3">
    <source>
        <dbReference type="Proteomes" id="UP001063228"/>
    </source>
</evidence>